<comment type="caution">
    <text evidence="2">The sequence shown here is derived from an EMBL/GenBank/DDBJ whole genome shotgun (WGS) entry which is preliminary data.</text>
</comment>
<accession>A0ABD7HFP4</accession>
<dbReference type="Proteomes" id="UP000284557">
    <property type="component" value="Unassembled WGS sequence"/>
</dbReference>
<dbReference type="RefSeq" id="WP_100459465.1">
    <property type="nucleotide sequence ID" value="NZ_QXBN01000064.1"/>
</dbReference>
<dbReference type="AlphaFoldDB" id="A0ABD7HFP4"/>
<gene>
    <name evidence="2" type="ORF">D2E76_28085</name>
</gene>
<reference evidence="2 3" key="1">
    <citation type="submission" date="2018-08" db="EMBL/GenBank/DDBJ databases">
        <title>Linezolid Resistance in Mycobacterium abscessus: MIC Distribution and Comprehensive Investigation of Resistance Mechanisms.</title>
        <authorList>
            <person name="Ye M."/>
            <person name="Xu L."/>
            <person name="Zou Y."/>
            <person name="Li B."/>
            <person name="Guo Q."/>
            <person name="Zhang Y."/>
            <person name="Zhan M."/>
            <person name="Xu B."/>
            <person name="Yu F."/>
            <person name="Zhang Z."/>
            <person name="Chu H."/>
        </authorList>
    </citation>
    <scope>NUCLEOTIDE SEQUENCE [LARGE SCALE GENOMIC DNA]</scope>
    <source>
        <strain evidence="2 3">G143</strain>
    </source>
</reference>
<proteinExistence type="predicted"/>
<name>A0ABD7HFP4_9MYCO</name>
<dbReference type="EMBL" id="QXBN01000064">
    <property type="protein sequence ID" value="RIT26322.1"/>
    <property type="molecule type" value="Genomic_DNA"/>
</dbReference>
<protein>
    <submittedName>
        <fullName evidence="2">Uncharacterized protein</fullName>
    </submittedName>
</protein>
<evidence type="ECO:0000256" key="1">
    <source>
        <dbReference type="SAM" id="MobiDB-lite"/>
    </source>
</evidence>
<evidence type="ECO:0000313" key="2">
    <source>
        <dbReference type="EMBL" id="RIT26322.1"/>
    </source>
</evidence>
<evidence type="ECO:0000313" key="3">
    <source>
        <dbReference type="Proteomes" id="UP000284557"/>
    </source>
</evidence>
<feature type="compositionally biased region" description="Basic and acidic residues" evidence="1">
    <location>
        <begin position="27"/>
        <end position="37"/>
    </location>
</feature>
<sequence>MSDRDDVHPQFPQRSGLFIDSCPFRSRPHDRQREAKPRSWIFPPDMRYAPRLTPDAGTFRHRVVESMRYITFPVKACANAYVARAPDKRTGSSSVIGY</sequence>
<feature type="region of interest" description="Disordered" evidence="1">
    <location>
        <begin position="1"/>
        <end position="37"/>
    </location>
</feature>
<organism evidence="2 3">
    <name type="scientific">Mycobacteroides abscessus</name>
    <dbReference type="NCBI Taxonomy" id="36809"/>
    <lineage>
        <taxon>Bacteria</taxon>
        <taxon>Bacillati</taxon>
        <taxon>Actinomycetota</taxon>
        <taxon>Actinomycetes</taxon>
        <taxon>Mycobacteriales</taxon>
        <taxon>Mycobacteriaceae</taxon>
        <taxon>Mycobacteroides</taxon>
    </lineage>
</organism>